<keyword evidence="4" id="KW-1185">Reference proteome</keyword>
<reference evidence="3" key="1">
    <citation type="submission" date="2020-10" db="EMBL/GenBank/DDBJ databases">
        <authorList>
            <person name="Castelo-Branco R."/>
            <person name="Eusebio N."/>
            <person name="Adriana R."/>
            <person name="Vieira A."/>
            <person name="Brugerolle De Fraissinette N."/>
            <person name="Rezende De Castro R."/>
            <person name="Schneider M.P."/>
            <person name="Vasconcelos V."/>
            <person name="Leao P.N."/>
        </authorList>
    </citation>
    <scope>NUCLEOTIDE SEQUENCE</scope>
    <source>
        <strain evidence="3">LEGE 11467</strain>
    </source>
</reference>
<dbReference type="Pfam" id="PF24732">
    <property type="entry name" value="ParE_like"/>
    <property type="match status" value="1"/>
</dbReference>
<feature type="domain" description="ParE-like toxin" evidence="2">
    <location>
        <begin position="64"/>
        <end position="129"/>
    </location>
</feature>
<sequence>MPKRRKKTFPCGHKGYGRVCHRCAQEQVVQTQEARHRDLKRQEKAAWEATFECDPIDLKSLPTHVVRKSRTIINALNEQQDYREFGGKRLRHNRHVISIPITRNYRMICRHDGKITVPQAVLSHEEYNVKKPGS</sequence>
<evidence type="ECO:0000313" key="3">
    <source>
        <dbReference type="EMBL" id="MBE9042735.1"/>
    </source>
</evidence>
<dbReference type="Proteomes" id="UP000621799">
    <property type="component" value="Unassembled WGS sequence"/>
</dbReference>
<dbReference type="InterPro" id="IPR056925">
    <property type="entry name" value="ParE-like"/>
</dbReference>
<proteinExistence type="predicted"/>
<evidence type="ECO:0000259" key="2">
    <source>
        <dbReference type="Pfam" id="PF24732"/>
    </source>
</evidence>
<comment type="caution">
    <text evidence="3">The sequence shown here is derived from an EMBL/GenBank/DDBJ whole genome shotgun (WGS) entry which is preliminary data.</text>
</comment>
<dbReference type="EMBL" id="JADEXN010000422">
    <property type="protein sequence ID" value="MBE9042735.1"/>
    <property type="molecule type" value="Genomic_DNA"/>
</dbReference>
<feature type="domain" description="DUF7682" evidence="1">
    <location>
        <begin position="5"/>
        <end position="27"/>
    </location>
</feature>
<evidence type="ECO:0000313" key="4">
    <source>
        <dbReference type="Proteomes" id="UP000621799"/>
    </source>
</evidence>
<name>A0A928W3X7_9CYAN</name>
<dbReference type="AlphaFoldDB" id="A0A928W3X7"/>
<protein>
    <submittedName>
        <fullName evidence="3">Uncharacterized protein</fullName>
    </submittedName>
</protein>
<accession>A0A928W3X7</accession>
<dbReference type="Pfam" id="PF24730">
    <property type="entry name" value="DUF7682"/>
    <property type="match status" value="1"/>
</dbReference>
<dbReference type="InterPro" id="IPR056099">
    <property type="entry name" value="DUF7682"/>
</dbReference>
<organism evidence="3 4">
    <name type="scientific">Zarconia navalis LEGE 11467</name>
    <dbReference type="NCBI Taxonomy" id="1828826"/>
    <lineage>
        <taxon>Bacteria</taxon>
        <taxon>Bacillati</taxon>
        <taxon>Cyanobacteriota</taxon>
        <taxon>Cyanophyceae</taxon>
        <taxon>Oscillatoriophycideae</taxon>
        <taxon>Oscillatoriales</taxon>
        <taxon>Oscillatoriales incertae sedis</taxon>
        <taxon>Zarconia</taxon>
        <taxon>Zarconia navalis</taxon>
    </lineage>
</organism>
<gene>
    <name evidence="3" type="ORF">IQ235_18405</name>
</gene>
<evidence type="ECO:0000259" key="1">
    <source>
        <dbReference type="Pfam" id="PF24730"/>
    </source>
</evidence>